<comment type="caution">
    <text evidence="2">The sequence shown here is derived from an EMBL/GenBank/DDBJ whole genome shotgun (WGS) entry which is preliminary data.</text>
</comment>
<organism evidence="2 3">
    <name type="scientific">Halopolyspora algeriensis</name>
    <dbReference type="NCBI Taxonomy" id="1500506"/>
    <lineage>
        <taxon>Bacteria</taxon>
        <taxon>Bacillati</taxon>
        <taxon>Actinomycetota</taxon>
        <taxon>Actinomycetes</taxon>
        <taxon>Actinomycetes incertae sedis</taxon>
        <taxon>Halopolyspora</taxon>
    </lineage>
</organism>
<dbReference type="AlphaFoldDB" id="A0A368VD79"/>
<evidence type="ECO:0000313" key="3">
    <source>
        <dbReference type="Proteomes" id="UP000253495"/>
    </source>
</evidence>
<evidence type="ECO:0000313" key="2">
    <source>
        <dbReference type="EMBL" id="RCW38240.1"/>
    </source>
</evidence>
<dbReference type="Proteomes" id="UP000253495">
    <property type="component" value="Unassembled WGS sequence"/>
</dbReference>
<accession>A0A368VD79</accession>
<proteinExistence type="predicted"/>
<reference evidence="2 3" key="1">
    <citation type="submission" date="2018-07" db="EMBL/GenBank/DDBJ databases">
        <title>Genomic Encyclopedia of Type Strains, Phase III (KMG-III): the genomes of soil and plant-associated and newly described type strains.</title>
        <authorList>
            <person name="Whitman W."/>
        </authorList>
    </citation>
    <scope>NUCLEOTIDE SEQUENCE [LARGE SCALE GENOMIC DNA]</scope>
    <source>
        <strain evidence="2 3">CECT 8575</strain>
    </source>
</reference>
<dbReference type="EMBL" id="QPJC01000024">
    <property type="protein sequence ID" value="RCW38240.1"/>
    <property type="molecule type" value="Genomic_DNA"/>
</dbReference>
<gene>
    <name evidence="2" type="ORF">DFQ14_12423</name>
</gene>
<name>A0A368VD79_9ACTN</name>
<feature type="region of interest" description="Disordered" evidence="1">
    <location>
        <begin position="1"/>
        <end position="20"/>
    </location>
</feature>
<sequence length="36" mass="3976">MLSLLVKGGGDVRTPSGNELDHRARDRFTCRFSAVL</sequence>
<keyword evidence="3" id="KW-1185">Reference proteome</keyword>
<protein>
    <submittedName>
        <fullName evidence="2">Uncharacterized protein</fullName>
    </submittedName>
</protein>
<evidence type="ECO:0000256" key="1">
    <source>
        <dbReference type="SAM" id="MobiDB-lite"/>
    </source>
</evidence>